<evidence type="ECO:0000313" key="3">
    <source>
        <dbReference type="Proteomes" id="UP000828390"/>
    </source>
</evidence>
<dbReference type="GO" id="GO:0012505">
    <property type="term" value="C:endomembrane system"/>
    <property type="evidence" value="ECO:0007669"/>
    <property type="project" value="TreeGrafter"/>
</dbReference>
<comment type="caution">
    <text evidence="2">The sequence shown here is derived from an EMBL/GenBank/DDBJ whole genome shotgun (WGS) entry which is preliminary data.</text>
</comment>
<keyword evidence="3" id="KW-1185">Reference proteome</keyword>
<comment type="similarity">
    <text evidence="1">Belongs to the CDK5RAP3 family.</text>
</comment>
<evidence type="ECO:0000256" key="1">
    <source>
        <dbReference type="ARBA" id="ARBA00007478"/>
    </source>
</evidence>
<organism evidence="2 3">
    <name type="scientific">Dreissena polymorpha</name>
    <name type="common">Zebra mussel</name>
    <name type="synonym">Mytilus polymorpha</name>
    <dbReference type="NCBI Taxonomy" id="45954"/>
    <lineage>
        <taxon>Eukaryota</taxon>
        <taxon>Metazoa</taxon>
        <taxon>Spiralia</taxon>
        <taxon>Lophotrochozoa</taxon>
        <taxon>Mollusca</taxon>
        <taxon>Bivalvia</taxon>
        <taxon>Autobranchia</taxon>
        <taxon>Heteroconchia</taxon>
        <taxon>Euheterodonta</taxon>
        <taxon>Imparidentia</taxon>
        <taxon>Neoheterodontei</taxon>
        <taxon>Myida</taxon>
        <taxon>Dreissenoidea</taxon>
        <taxon>Dreissenidae</taxon>
        <taxon>Dreissena</taxon>
    </lineage>
</organism>
<dbReference type="GO" id="GO:0007346">
    <property type="term" value="P:regulation of mitotic cell cycle"/>
    <property type="evidence" value="ECO:0007669"/>
    <property type="project" value="TreeGrafter"/>
</dbReference>
<dbReference type="InterPro" id="IPR008491">
    <property type="entry name" value="CDK5RAP3"/>
</dbReference>
<dbReference type="EMBL" id="JAIWYP010000015">
    <property type="protein sequence ID" value="KAH3704656.1"/>
    <property type="molecule type" value="Genomic_DNA"/>
</dbReference>
<dbReference type="Proteomes" id="UP000828390">
    <property type="component" value="Unassembled WGS sequence"/>
</dbReference>
<sequence length="278" mass="31171">MQDVEHLPIDIHYNKLLDWLVNRRHCKQQWQAASLIVQEKITAAVQGLPDSKEIKGLVARTDLNYFHCQQVIELLKDTSCGEKNIFGQYSSVEMKAWSDIIKIYERDGMFLAETAQMLIRNVSYEIPALKKQIARCQQVQKECDKKEADYVSKASELRKKYAASCKELGIKGDKIKSELAALVKDLPKSTHRFLSLPYGQLGYSPNNTQDEEDAKETGDGAAGAEIDFDISGITLESGGTDEGKGVATGEEAMTMLDNVRMRNLFLDDLMEVALVSDQ</sequence>
<accession>A0A9D4BRE8</accession>
<dbReference type="Pfam" id="PF05600">
    <property type="entry name" value="CDK5RAP3"/>
    <property type="match status" value="2"/>
</dbReference>
<evidence type="ECO:0008006" key="4">
    <source>
        <dbReference type="Google" id="ProtNLM"/>
    </source>
</evidence>
<dbReference type="AlphaFoldDB" id="A0A9D4BRE8"/>
<dbReference type="PANTHER" id="PTHR14894">
    <property type="entry name" value="CDK5 REGULATORY SUBUNIT-ASSOCIATED PROTEIN 3"/>
    <property type="match status" value="1"/>
</dbReference>
<protein>
    <recommendedName>
        <fullName evidence="4">CDK5 regulatory subunit-associated protein 3</fullName>
    </recommendedName>
</protein>
<gene>
    <name evidence="2" type="ORF">DPMN_079715</name>
</gene>
<reference evidence="2" key="2">
    <citation type="submission" date="2020-11" db="EMBL/GenBank/DDBJ databases">
        <authorList>
            <person name="McCartney M.A."/>
            <person name="Auch B."/>
            <person name="Kono T."/>
            <person name="Mallez S."/>
            <person name="Becker A."/>
            <person name="Gohl D.M."/>
            <person name="Silverstein K.A.T."/>
            <person name="Koren S."/>
            <person name="Bechman K.B."/>
            <person name="Herman A."/>
            <person name="Abrahante J.E."/>
            <person name="Garbe J."/>
        </authorList>
    </citation>
    <scope>NUCLEOTIDE SEQUENCE</scope>
    <source>
        <strain evidence="2">Duluth1</strain>
        <tissue evidence="2">Whole animal</tissue>
    </source>
</reference>
<proteinExistence type="inferred from homology"/>
<dbReference type="PANTHER" id="PTHR14894:SF0">
    <property type="entry name" value="CDK5 REGULATORY SUBUNIT-ASSOCIATED PROTEIN 3"/>
    <property type="match status" value="1"/>
</dbReference>
<name>A0A9D4BRE8_DREPO</name>
<reference evidence="2" key="1">
    <citation type="journal article" date="2019" name="bioRxiv">
        <title>The Genome of the Zebra Mussel, Dreissena polymorpha: A Resource for Invasive Species Research.</title>
        <authorList>
            <person name="McCartney M.A."/>
            <person name="Auch B."/>
            <person name="Kono T."/>
            <person name="Mallez S."/>
            <person name="Zhang Y."/>
            <person name="Obille A."/>
            <person name="Becker A."/>
            <person name="Abrahante J.E."/>
            <person name="Garbe J."/>
            <person name="Badalamenti J.P."/>
            <person name="Herman A."/>
            <person name="Mangelson H."/>
            <person name="Liachko I."/>
            <person name="Sullivan S."/>
            <person name="Sone E.D."/>
            <person name="Koren S."/>
            <person name="Silverstein K.A.T."/>
            <person name="Beckman K.B."/>
            <person name="Gohl D.M."/>
        </authorList>
    </citation>
    <scope>NUCLEOTIDE SEQUENCE</scope>
    <source>
        <strain evidence="2">Duluth1</strain>
        <tissue evidence="2">Whole animal</tissue>
    </source>
</reference>
<evidence type="ECO:0000313" key="2">
    <source>
        <dbReference type="EMBL" id="KAH3704656.1"/>
    </source>
</evidence>